<dbReference type="Gene3D" id="3.80.10.10">
    <property type="entry name" value="Ribonuclease Inhibitor"/>
    <property type="match status" value="1"/>
</dbReference>
<dbReference type="InterPro" id="IPR032675">
    <property type="entry name" value="LRR_dom_sf"/>
</dbReference>
<evidence type="ECO:0008006" key="2">
    <source>
        <dbReference type="Google" id="ProtNLM"/>
    </source>
</evidence>
<proteinExistence type="predicted"/>
<reference evidence="1" key="1">
    <citation type="submission" date="2014-11" db="EMBL/GenBank/DDBJ databases">
        <authorList>
            <person name="Amaro Gonzalez C."/>
        </authorList>
    </citation>
    <scope>NUCLEOTIDE SEQUENCE</scope>
</reference>
<evidence type="ECO:0000313" key="1">
    <source>
        <dbReference type="EMBL" id="JAH96464.1"/>
    </source>
</evidence>
<protein>
    <recommendedName>
        <fullName evidence="2">LRRCT domain-containing protein</fullName>
    </recommendedName>
</protein>
<sequence length="126" mass="14464">MDAFLAHNMIRLHGNPWTCDCHLLYLYDWLMYSTGLNQDTSNMYCRAALIPEWQGINVFEEGAACVRSKHQHSSSEHPRGCHSPRGDPAHHWLRCPGNQQHHFCQVHQREMPPDQTANLVPQGGVH</sequence>
<reference evidence="1" key="2">
    <citation type="journal article" date="2015" name="Fish Shellfish Immunol.">
        <title>Early steps in the European eel (Anguilla anguilla)-Vibrio vulnificus interaction in the gills: Role of the RtxA13 toxin.</title>
        <authorList>
            <person name="Callol A."/>
            <person name="Pajuelo D."/>
            <person name="Ebbesson L."/>
            <person name="Teles M."/>
            <person name="MacKenzie S."/>
            <person name="Amaro C."/>
        </authorList>
    </citation>
    <scope>NUCLEOTIDE SEQUENCE</scope>
</reference>
<dbReference type="AlphaFoldDB" id="A0A0E9X1K8"/>
<organism evidence="1">
    <name type="scientific">Anguilla anguilla</name>
    <name type="common">European freshwater eel</name>
    <name type="synonym">Muraena anguilla</name>
    <dbReference type="NCBI Taxonomy" id="7936"/>
    <lineage>
        <taxon>Eukaryota</taxon>
        <taxon>Metazoa</taxon>
        <taxon>Chordata</taxon>
        <taxon>Craniata</taxon>
        <taxon>Vertebrata</taxon>
        <taxon>Euteleostomi</taxon>
        <taxon>Actinopterygii</taxon>
        <taxon>Neopterygii</taxon>
        <taxon>Teleostei</taxon>
        <taxon>Anguilliformes</taxon>
        <taxon>Anguillidae</taxon>
        <taxon>Anguilla</taxon>
    </lineage>
</organism>
<dbReference type="SUPFAM" id="SSF52058">
    <property type="entry name" value="L domain-like"/>
    <property type="match status" value="1"/>
</dbReference>
<dbReference type="EMBL" id="GBXM01012113">
    <property type="protein sequence ID" value="JAH96464.1"/>
    <property type="molecule type" value="Transcribed_RNA"/>
</dbReference>
<accession>A0A0E9X1K8</accession>
<name>A0A0E9X1K8_ANGAN</name>